<accession>A0A067D332</accession>
<dbReference type="Pfam" id="PF13847">
    <property type="entry name" value="Methyltransf_31"/>
    <property type="match status" value="1"/>
</dbReference>
<dbReference type="InterPro" id="IPR030390">
    <property type="entry name" value="MeTrfase_TrmA_AS"/>
</dbReference>
<feature type="binding site" evidence="4">
    <location>
        <position position="420"/>
    </location>
    <ligand>
        <name>S-adenosyl-L-methionine</name>
        <dbReference type="ChEBI" id="CHEBI:59789"/>
    </ligand>
</feature>
<feature type="active site" evidence="5">
    <location>
        <position position="448"/>
    </location>
</feature>
<dbReference type="PANTHER" id="PTHR11061:SF30">
    <property type="entry name" value="TRNA (URACIL(54)-C(5))-METHYLTRANSFERASE"/>
    <property type="match status" value="1"/>
</dbReference>
<protein>
    <recommendedName>
        <fullName evidence="6">Methyltransferase domain-containing protein</fullName>
    </recommendedName>
</protein>
<keyword evidence="8" id="KW-1185">Reference proteome</keyword>
<dbReference type="InterPro" id="IPR025714">
    <property type="entry name" value="Methyltranfer_dom"/>
</dbReference>
<feature type="binding site" evidence="4">
    <location>
        <position position="373"/>
    </location>
    <ligand>
        <name>S-adenosyl-L-methionine</name>
        <dbReference type="ChEBI" id="CHEBI:59789"/>
    </ligand>
</feature>
<keyword evidence="2 4" id="KW-0808">Transferase</keyword>
<feature type="active site" description="Nucleophile" evidence="4">
    <location>
        <position position="448"/>
    </location>
</feature>
<name>A0A067D332_SAPPC</name>
<evidence type="ECO:0000259" key="6">
    <source>
        <dbReference type="Pfam" id="PF13847"/>
    </source>
</evidence>
<evidence type="ECO:0000256" key="5">
    <source>
        <dbReference type="PROSITE-ProRule" id="PRU10015"/>
    </source>
</evidence>
<evidence type="ECO:0000256" key="3">
    <source>
        <dbReference type="ARBA" id="ARBA00022691"/>
    </source>
</evidence>
<feature type="binding site" evidence="4">
    <location>
        <position position="322"/>
    </location>
    <ligand>
        <name>S-adenosyl-L-methionine</name>
        <dbReference type="ChEBI" id="CHEBI:59789"/>
    </ligand>
</feature>
<dbReference type="OMA" id="SCQWLEK"/>
<dbReference type="AlphaFoldDB" id="A0A067D332"/>
<dbReference type="CDD" id="cd02440">
    <property type="entry name" value="AdoMet_MTases"/>
    <property type="match status" value="1"/>
</dbReference>
<dbReference type="GO" id="GO:0006396">
    <property type="term" value="P:RNA processing"/>
    <property type="evidence" value="ECO:0007669"/>
    <property type="project" value="InterPro"/>
</dbReference>
<keyword evidence="3 4" id="KW-0949">S-adenosyl-L-methionine</keyword>
<dbReference type="NCBIfam" id="TIGR00479">
    <property type="entry name" value="rumA"/>
    <property type="match status" value="1"/>
</dbReference>
<evidence type="ECO:0000313" key="7">
    <source>
        <dbReference type="EMBL" id="KDO33146.1"/>
    </source>
</evidence>
<dbReference type="InterPro" id="IPR010280">
    <property type="entry name" value="U5_MeTrfase_fam"/>
</dbReference>
<gene>
    <name evidence="7" type="ORF">SPRG_01958</name>
</gene>
<dbReference type="Gene3D" id="2.40.50.140">
    <property type="entry name" value="Nucleic acid-binding proteins"/>
    <property type="match status" value="1"/>
</dbReference>
<reference evidence="7 8" key="1">
    <citation type="journal article" date="2013" name="PLoS Genet.">
        <title>Distinctive expansion of potential virulence genes in the genome of the oomycete fish pathogen Saprolegnia parasitica.</title>
        <authorList>
            <person name="Jiang R.H."/>
            <person name="de Bruijn I."/>
            <person name="Haas B.J."/>
            <person name="Belmonte R."/>
            <person name="Lobach L."/>
            <person name="Christie J."/>
            <person name="van den Ackerveken G."/>
            <person name="Bottin A."/>
            <person name="Bulone V."/>
            <person name="Diaz-Moreno S.M."/>
            <person name="Dumas B."/>
            <person name="Fan L."/>
            <person name="Gaulin E."/>
            <person name="Govers F."/>
            <person name="Grenville-Briggs L.J."/>
            <person name="Horner N.R."/>
            <person name="Levin J.Z."/>
            <person name="Mammella M."/>
            <person name="Meijer H.J."/>
            <person name="Morris P."/>
            <person name="Nusbaum C."/>
            <person name="Oome S."/>
            <person name="Phillips A.J."/>
            <person name="van Rooyen D."/>
            <person name="Rzeszutek E."/>
            <person name="Saraiva M."/>
            <person name="Secombes C.J."/>
            <person name="Seidl M.F."/>
            <person name="Snel B."/>
            <person name="Stassen J.H."/>
            <person name="Sykes S."/>
            <person name="Tripathy S."/>
            <person name="van den Berg H."/>
            <person name="Vega-Arreguin J.C."/>
            <person name="Wawra S."/>
            <person name="Young S.K."/>
            <person name="Zeng Q."/>
            <person name="Dieguez-Uribeondo J."/>
            <person name="Russ C."/>
            <person name="Tyler B.M."/>
            <person name="van West P."/>
        </authorList>
    </citation>
    <scope>NUCLEOTIDE SEQUENCE [LARGE SCALE GENOMIC DNA]</scope>
    <source>
        <strain evidence="7 8">CBS 223.65</strain>
    </source>
</reference>
<dbReference type="GO" id="GO:0008173">
    <property type="term" value="F:RNA methyltransferase activity"/>
    <property type="evidence" value="ECO:0007669"/>
    <property type="project" value="InterPro"/>
</dbReference>
<evidence type="ECO:0000256" key="1">
    <source>
        <dbReference type="ARBA" id="ARBA00022603"/>
    </source>
</evidence>
<dbReference type="PANTHER" id="PTHR11061">
    <property type="entry name" value="RNA M5U METHYLTRANSFERASE"/>
    <property type="match status" value="1"/>
</dbReference>
<dbReference type="EMBL" id="KK583193">
    <property type="protein sequence ID" value="KDO33146.1"/>
    <property type="molecule type" value="Genomic_DNA"/>
</dbReference>
<dbReference type="Pfam" id="PF05958">
    <property type="entry name" value="tRNA_U5-meth_tr"/>
    <property type="match status" value="1"/>
</dbReference>
<keyword evidence="1 4" id="KW-0489">Methyltransferase</keyword>
<organism evidence="7 8">
    <name type="scientific">Saprolegnia parasitica (strain CBS 223.65)</name>
    <dbReference type="NCBI Taxonomy" id="695850"/>
    <lineage>
        <taxon>Eukaryota</taxon>
        <taxon>Sar</taxon>
        <taxon>Stramenopiles</taxon>
        <taxon>Oomycota</taxon>
        <taxon>Saprolegniomycetes</taxon>
        <taxon>Saprolegniales</taxon>
        <taxon>Saprolegniaceae</taxon>
        <taxon>Saprolegnia</taxon>
    </lineage>
</organism>
<dbReference type="GO" id="GO:0032259">
    <property type="term" value="P:methylation"/>
    <property type="evidence" value="ECO:0007669"/>
    <property type="project" value="UniProtKB-KW"/>
</dbReference>
<dbReference type="RefSeq" id="XP_012195911.1">
    <property type="nucleotide sequence ID" value="XM_012340521.1"/>
</dbReference>
<dbReference type="GeneID" id="24124533"/>
<evidence type="ECO:0000256" key="2">
    <source>
        <dbReference type="ARBA" id="ARBA00022679"/>
    </source>
</evidence>
<sequence length="492" mass="52975">MLRRLSTDARRKLKARQLVDVTIESLDIHGLGVGKDAATGLLCAVNGAIPGQHIKGRVLQDSVVPARVAQMELVAESPDFVPPVCPVFDNCGGCKTQHYPYVKQVAAKHAAIQATLGRSDVAPMASATAAFGYRNKMEFTYSAGRWLTLLDTVQDTHQATLGLFPKSKGTRRWDGRVVAIDHCALQSEVGNRLVATLWRVCSALPAYDFLKHTGFLRHLVVRVGSTLGGDTEVLLGLGTATIDDATAPAVAAVVDALLATADDASVVVSVVQYMDDEMVRRFRKSHDGQRPQETLRLLHGRSYMKDTILNKEFRVSLQSFFQPNTAMASVLYAYVAAALQARATPPVVWDLFCGVGSIGICVADHCAHVVGIDIVPDAIVDARANAEDNGVANKMSFLCRDVLADGIPDGLPHPDVVIVDPPRAGLNSELISFLTSTVSPDEILYVSCNVVSQARDLEKLTAAGYSAVSIQPVDMLPHTPHVENIVVLRKAN</sequence>
<dbReference type="PROSITE" id="PS51687">
    <property type="entry name" value="SAM_MT_RNA_M5U"/>
    <property type="match status" value="1"/>
</dbReference>
<dbReference type="SUPFAM" id="SSF53335">
    <property type="entry name" value="S-adenosyl-L-methionine-dependent methyltransferases"/>
    <property type="match status" value="1"/>
</dbReference>
<dbReference type="OrthoDB" id="10250660at2759"/>
<dbReference type="VEuPathDB" id="FungiDB:SPRG_01958"/>
<evidence type="ECO:0000313" key="8">
    <source>
        <dbReference type="Proteomes" id="UP000030745"/>
    </source>
</evidence>
<feature type="domain" description="Methyltransferase" evidence="6">
    <location>
        <begin position="348"/>
        <end position="403"/>
    </location>
</feature>
<feature type="binding site" evidence="4">
    <location>
        <position position="352"/>
    </location>
    <ligand>
        <name>S-adenosyl-L-methionine</name>
        <dbReference type="ChEBI" id="CHEBI:59789"/>
    </ligand>
</feature>
<comment type="similarity">
    <text evidence="4">Belongs to the class I-like SAM-binding methyltransferase superfamily. RNA M5U methyltransferase family.</text>
</comment>
<dbReference type="PROSITE" id="PS01230">
    <property type="entry name" value="TRMA_1"/>
    <property type="match status" value="1"/>
</dbReference>
<dbReference type="Gene3D" id="2.40.50.1070">
    <property type="match status" value="1"/>
</dbReference>
<dbReference type="KEGG" id="spar:SPRG_01958"/>
<dbReference type="InterPro" id="IPR029063">
    <property type="entry name" value="SAM-dependent_MTases_sf"/>
</dbReference>
<evidence type="ECO:0000256" key="4">
    <source>
        <dbReference type="PROSITE-ProRule" id="PRU01024"/>
    </source>
</evidence>
<dbReference type="Gene3D" id="3.40.50.150">
    <property type="entry name" value="Vaccinia Virus protein VP39"/>
    <property type="match status" value="1"/>
</dbReference>
<dbReference type="InterPro" id="IPR012340">
    <property type="entry name" value="NA-bd_OB-fold"/>
</dbReference>
<dbReference type="Proteomes" id="UP000030745">
    <property type="component" value="Unassembled WGS sequence"/>
</dbReference>
<dbReference type="STRING" id="695850.A0A067D332"/>
<proteinExistence type="inferred from homology"/>